<evidence type="ECO:0000259" key="1">
    <source>
        <dbReference type="Pfam" id="PF23843"/>
    </source>
</evidence>
<reference evidence="2 3" key="1">
    <citation type="submission" date="2020-08" db="EMBL/GenBank/DDBJ databases">
        <title>Clostridia isolated from Swiss meat.</title>
        <authorList>
            <person name="Wambui J."/>
            <person name="Stevens M.J.A."/>
            <person name="Stephan R."/>
        </authorList>
    </citation>
    <scope>NUCLEOTIDE SEQUENCE [LARGE SCALE GENOMIC DNA]</scope>
    <source>
        <strain evidence="2 3">CM001</strain>
    </source>
</reference>
<dbReference type="AlphaFoldDB" id="A0A7X0VU96"/>
<evidence type="ECO:0000313" key="3">
    <source>
        <dbReference type="Proteomes" id="UP000585258"/>
    </source>
</evidence>
<accession>A0A7X0VU96</accession>
<evidence type="ECO:0000313" key="2">
    <source>
        <dbReference type="EMBL" id="MBB6716266.1"/>
    </source>
</evidence>
<dbReference type="Proteomes" id="UP000585258">
    <property type="component" value="Unassembled WGS sequence"/>
</dbReference>
<proteinExistence type="predicted"/>
<dbReference type="RefSeq" id="WP_185165326.1">
    <property type="nucleotide sequence ID" value="NZ_JACKWY010000012.1"/>
</dbReference>
<feature type="domain" description="DUF7210" evidence="1">
    <location>
        <begin position="14"/>
        <end position="50"/>
    </location>
</feature>
<organism evidence="2 3">
    <name type="scientific">Clostridium gasigenes</name>
    <dbReference type="NCBI Taxonomy" id="94869"/>
    <lineage>
        <taxon>Bacteria</taxon>
        <taxon>Bacillati</taxon>
        <taxon>Bacillota</taxon>
        <taxon>Clostridia</taxon>
        <taxon>Eubacteriales</taxon>
        <taxon>Clostridiaceae</taxon>
        <taxon>Clostridium</taxon>
    </lineage>
</organism>
<protein>
    <recommendedName>
        <fullName evidence="1">DUF7210 domain-containing protein</fullName>
    </recommendedName>
</protein>
<dbReference type="Pfam" id="PF23843">
    <property type="entry name" value="DUF7210"/>
    <property type="match status" value="1"/>
</dbReference>
<dbReference type="InterPro" id="IPR055634">
    <property type="entry name" value="DUF7210"/>
</dbReference>
<name>A0A7X0VU96_9CLOT</name>
<dbReference type="EMBL" id="JACKWY010000012">
    <property type="protein sequence ID" value="MBB6716266.1"/>
    <property type="molecule type" value="Genomic_DNA"/>
</dbReference>
<comment type="caution">
    <text evidence="2">The sequence shown here is derived from an EMBL/GenBank/DDBJ whole genome shotgun (WGS) entry which is preliminary data.</text>
</comment>
<sequence>MATTSKKEEEILIKVKALVYLKYDTENHKPGEEFDIREEDKKELVEKGYVEAVEVPKEGE</sequence>
<gene>
    <name evidence="2" type="ORF">H7E68_16295</name>
</gene>